<dbReference type="InterPro" id="IPR050238">
    <property type="entry name" value="DNA_Rep/Repair_Clamp_Loader"/>
</dbReference>
<keyword evidence="2" id="KW-1185">Reference proteome</keyword>
<dbReference type="Pfam" id="PF13177">
    <property type="entry name" value="DNA_pol3_delta2"/>
    <property type="match status" value="1"/>
</dbReference>
<evidence type="ECO:0000313" key="1">
    <source>
        <dbReference type="EMBL" id="EGN55678.1"/>
    </source>
</evidence>
<dbReference type="AlphaFoldDB" id="F8N9G4"/>
<reference evidence="2" key="1">
    <citation type="journal article" date="2011" name="Stand. Genomic Sci.">
        <title>Non-contiguous finished genome sequence of the opportunistic oral pathogen Prevotella multisaccharivorax type strain (PPPA20).</title>
        <authorList>
            <person name="Pati A."/>
            <person name="Gronow S."/>
            <person name="Lu M."/>
            <person name="Lapidus A."/>
            <person name="Nolan M."/>
            <person name="Lucas S."/>
            <person name="Hammon N."/>
            <person name="Deshpande S."/>
            <person name="Cheng J.F."/>
            <person name="Tapia R."/>
            <person name="Han C."/>
            <person name="Goodwin L."/>
            <person name="Pitluck S."/>
            <person name="Liolios K."/>
            <person name="Pagani I."/>
            <person name="Mavromatis K."/>
            <person name="Mikhailova N."/>
            <person name="Huntemann M."/>
            <person name="Chen A."/>
            <person name="Palaniappan K."/>
            <person name="Land M."/>
            <person name="Hauser L."/>
            <person name="Detter J.C."/>
            <person name="Brambilla E.M."/>
            <person name="Rohde M."/>
            <person name="Goker M."/>
            <person name="Woyke T."/>
            <person name="Bristow J."/>
            <person name="Eisen J.A."/>
            <person name="Markowitz V."/>
            <person name="Hugenholtz P."/>
            <person name="Kyrpides N.C."/>
            <person name="Klenk H.P."/>
            <person name="Ivanova N."/>
        </authorList>
    </citation>
    <scope>NUCLEOTIDE SEQUENCE [LARGE SCALE GENOMIC DNA]</scope>
    <source>
        <strain evidence="2">DSM 17128</strain>
    </source>
</reference>
<dbReference type="InterPro" id="IPR027417">
    <property type="entry name" value="P-loop_NTPase"/>
</dbReference>
<dbReference type="Gene3D" id="3.40.50.300">
    <property type="entry name" value="P-loop containing nucleotide triphosphate hydrolases"/>
    <property type="match status" value="1"/>
</dbReference>
<dbReference type="OrthoDB" id="9811073at2"/>
<dbReference type="eggNOG" id="COG0470">
    <property type="taxonomic scope" value="Bacteria"/>
</dbReference>
<dbReference type="PANTHER" id="PTHR11669:SF8">
    <property type="entry name" value="DNA POLYMERASE III SUBUNIT DELTA"/>
    <property type="match status" value="1"/>
</dbReference>
<name>F8N9G4_9BACT</name>
<dbReference type="SUPFAM" id="SSF52540">
    <property type="entry name" value="P-loop containing nucleoside triphosphate hydrolases"/>
    <property type="match status" value="1"/>
</dbReference>
<proteinExistence type="predicted"/>
<sequence length="381" mass="44055">MNFDRVIGQEEAKTRLRQLVEEDRIPHALMFTGPKGCGKMAVALAFASFLLGERWEGKSLLARQAAITNAEAMLAKWQHPDLHFSYPAIKPKGSGSDTKITSDDFAKEWRQMLSRGPYFSLEEWMTFMRAENQQAVIFEAESDRLSRKLNMKAILGGYKVSLIWLPERMNLTCANKLLKLLEEPPQKTVFLLVSEQPELLLETIRSRVQTFAMQRIGEGDIAQALTQRQGLAPEDAHRIARIASGDWLKALEEIDAGNENTEFFALFVTLMRKAFTKDVKALKAWSQTASDYGREKQKRFIAYMLQMIRENFMYNFHDPRLCYMTQTEENFAKNFAPFINERNVMLFQKRLQLMMRDIGQNANGKIQFFNFALETTLYLRK</sequence>
<dbReference type="STRING" id="688246.Premu_0192"/>
<dbReference type="PANTHER" id="PTHR11669">
    <property type="entry name" value="REPLICATION FACTOR C / DNA POLYMERASE III GAMMA-TAU SUBUNIT"/>
    <property type="match status" value="1"/>
</dbReference>
<dbReference type="Proteomes" id="UP000002772">
    <property type="component" value="Unassembled WGS sequence"/>
</dbReference>
<dbReference type="EMBL" id="GL945017">
    <property type="protein sequence ID" value="EGN55678.1"/>
    <property type="molecule type" value="Genomic_DNA"/>
</dbReference>
<organism evidence="1 2">
    <name type="scientific">Hallella multisaccharivorax DSM 17128</name>
    <dbReference type="NCBI Taxonomy" id="688246"/>
    <lineage>
        <taxon>Bacteria</taxon>
        <taxon>Pseudomonadati</taxon>
        <taxon>Bacteroidota</taxon>
        <taxon>Bacteroidia</taxon>
        <taxon>Bacteroidales</taxon>
        <taxon>Prevotellaceae</taxon>
        <taxon>Hallella</taxon>
    </lineage>
</organism>
<gene>
    <name evidence="1" type="ORF">Premu_0192</name>
</gene>
<accession>F8N9G4</accession>
<dbReference type="HOGENOM" id="CLU_006229_4_2_10"/>
<protein>
    <submittedName>
        <fullName evidence="1">Putative DNA polymerase III, delta prime subunit</fullName>
    </submittedName>
</protein>
<dbReference type="RefSeq" id="WP_007572365.1">
    <property type="nucleotide sequence ID" value="NZ_BPTS01000002.1"/>
</dbReference>
<dbReference type="GO" id="GO:0006261">
    <property type="term" value="P:DNA-templated DNA replication"/>
    <property type="evidence" value="ECO:0007669"/>
    <property type="project" value="TreeGrafter"/>
</dbReference>
<evidence type="ECO:0000313" key="2">
    <source>
        <dbReference type="Proteomes" id="UP000002772"/>
    </source>
</evidence>